<evidence type="ECO:0000256" key="4">
    <source>
        <dbReference type="ARBA" id="ARBA00022452"/>
    </source>
</evidence>
<dbReference type="InterPro" id="IPR023614">
    <property type="entry name" value="Porin_dom_sf"/>
</dbReference>
<keyword evidence="6 11" id="KW-0732">Signal</keyword>
<evidence type="ECO:0000256" key="5">
    <source>
        <dbReference type="ARBA" id="ARBA00022692"/>
    </source>
</evidence>
<proteinExistence type="predicted"/>
<comment type="subunit">
    <text evidence="2">Homotrimer.</text>
</comment>
<accession>A0A848IVT7</accession>
<keyword evidence="14" id="KW-1185">Reference proteome</keyword>
<feature type="signal peptide" evidence="11">
    <location>
        <begin position="1"/>
        <end position="22"/>
    </location>
</feature>
<dbReference type="PROSITE" id="PS51257">
    <property type="entry name" value="PROKAR_LIPOPROTEIN"/>
    <property type="match status" value="1"/>
</dbReference>
<protein>
    <submittedName>
        <fullName evidence="13">Porin</fullName>
    </submittedName>
</protein>
<keyword evidence="5" id="KW-0812">Transmembrane</keyword>
<dbReference type="GO" id="GO:0046930">
    <property type="term" value="C:pore complex"/>
    <property type="evidence" value="ECO:0007669"/>
    <property type="project" value="UniProtKB-KW"/>
</dbReference>
<dbReference type="InterPro" id="IPR050298">
    <property type="entry name" value="Gram-neg_bact_OMP"/>
</dbReference>
<evidence type="ECO:0000256" key="2">
    <source>
        <dbReference type="ARBA" id="ARBA00011233"/>
    </source>
</evidence>
<feature type="domain" description="Porin" evidence="12">
    <location>
        <begin position="9"/>
        <end position="327"/>
    </location>
</feature>
<feature type="chain" id="PRO_5032851228" evidence="11">
    <location>
        <begin position="23"/>
        <end position="364"/>
    </location>
</feature>
<reference evidence="13 14" key="1">
    <citation type="submission" date="2020-04" db="EMBL/GenBank/DDBJ databases">
        <title>Paraburkholderia sp. RP-4-7 isolated from soil.</title>
        <authorList>
            <person name="Dahal R.H."/>
        </authorList>
    </citation>
    <scope>NUCLEOTIDE SEQUENCE [LARGE SCALE GENOMIC DNA]</scope>
    <source>
        <strain evidence="13 14">RP-4-7</strain>
    </source>
</reference>
<dbReference type="GO" id="GO:0015288">
    <property type="term" value="F:porin activity"/>
    <property type="evidence" value="ECO:0007669"/>
    <property type="project" value="UniProtKB-KW"/>
</dbReference>
<dbReference type="RefSeq" id="WP_169491047.1">
    <property type="nucleotide sequence ID" value="NZ_JABBGJ010000080.1"/>
</dbReference>
<evidence type="ECO:0000256" key="8">
    <source>
        <dbReference type="ARBA" id="ARBA00023114"/>
    </source>
</evidence>
<keyword evidence="8" id="KW-0626">Porin</keyword>
<name>A0A848IVT7_9BURK</name>
<dbReference type="Gene3D" id="2.40.160.10">
    <property type="entry name" value="Porin"/>
    <property type="match status" value="1"/>
</dbReference>
<keyword evidence="4" id="KW-1134">Transmembrane beta strand</keyword>
<dbReference type="Proteomes" id="UP000544134">
    <property type="component" value="Unassembled WGS sequence"/>
</dbReference>
<comment type="caution">
    <text evidence="13">The sequence shown here is derived from an EMBL/GenBank/DDBJ whole genome shotgun (WGS) entry which is preliminary data.</text>
</comment>
<dbReference type="GO" id="GO:0006811">
    <property type="term" value="P:monoatomic ion transport"/>
    <property type="evidence" value="ECO:0007669"/>
    <property type="project" value="UniProtKB-KW"/>
</dbReference>
<dbReference type="PANTHER" id="PTHR34501:SF9">
    <property type="entry name" value="MAJOR OUTER MEMBRANE PROTEIN P.IA"/>
    <property type="match status" value="1"/>
</dbReference>
<evidence type="ECO:0000256" key="3">
    <source>
        <dbReference type="ARBA" id="ARBA00022448"/>
    </source>
</evidence>
<evidence type="ECO:0000256" key="7">
    <source>
        <dbReference type="ARBA" id="ARBA00023065"/>
    </source>
</evidence>
<dbReference type="GO" id="GO:0009279">
    <property type="term" value="C:cell outer membrane"/>
    <property type="evidence" value="ECO:0007669"/>
    <property type="project" value="UniProtKB-SubCell"/>
</dbReference>
<keyword evidence="7" id="KW-0406">Ion transport</keyword>
<dbReference type="SUPFAM" id="SSF56935">
    <property type="entry name" value="Porins"/>
    <property type="match status" value="1"/>
</dbReference>
<dbReference type="EMBL" id="JABBGJ010000080">
    <property type="protein sequence ID" value="NMM04289.1"/>
    <property type="molecule type" value="Genomic_DNA"/>
</dbReference>
<keyword evidence="9" id="KW-0472">Membrane</keyword>
<gene>
    <name evidence="13" type="ORF">HHL24_41375</name>
</gene>
<evidence type="ECO:0000313" key="14">
    <source>
        <dbReference type="Proteomes" id="UP000544134"/>
    </source>
</evidence>
<keyword evidence="3" id="KW-0813">Transport</keyword>
<dbReference type="CDD" id="cd00342">
    <property type="entry name" value="gram_neg_porins"/>
    <property type="match status" value="1"/>
</dbReference>
<organism evidence="13 14">
    <name type="scientific">Paraburkholderia polaris</name>
    <dbReference type="NCBI Taxonomy" id="2728848"/>
    <lineage>
        <taxon>Bacteria</taxon>
        <taxon>Pseudomonadati</taxon>
        <taxon>Pseudomonadota</taxon>
        <taxon>Betaproteobacteria</taxon>
        <taxon>Burkholderiales</taxon>
        <taxon>Burkholderiaceae</taxon>
        <taxon>Paraburkholderia</taxon>
    </lineage>
</organism>
<evidence type="ECO:0000256" key="10">
    <source>
        <dbReference type="ARBA" id="ARBA00023237"/>
    </source>
</evidence>
<evidence type="ECO:0000259" key="12">
    <source>
        <dbReference type="Pfam" id="PF13609"/>
    </source>
</evidence>
<dbReference type="AlphaFoldDB" id="A0A848IVT7"/>
<dbReference type="PANTHER" id="PTHR34501">
    <property type="entry name" value="PROTEIN YDDL-RELATED"/>
    <property type="match status" value="1"/>
</dbReference>
<comment type="subcellular location">
    <subcellularLocation>
        <location evidence="1">Cell outer membrane</location>
        <topology evidence="1">Multi-pass membrane protein</topology>
    </subcellularLocation>
</comment>
<sequence>MYKSRFSLALTLAGMLSCTAHAQSSITLYGRIDVAVSADSFSDNGATKGKTAISELSDISWWGLRGIEDLGGGTKAIFKLESWFNATTGAQFSPVSFFARESYVGLSNADYGTLQLGSQYAPSVWVTVPVDPFGRSTNGSIISLSTQFPGPSGNARGSLGTINGSIQYITPRFGGLVGRLMYAPSGRADAPTTLGSTVAGGLYYSGKNVYVAASYESQRQAGSTFGLSNEASVPTTTYTLGATYDLHYLKLHGFLERNSVPQLGNMEGYMLGVTVPVFAGAIRSSYFTRWNQNAGGTRASQSAIGYIYPFSKRTSVYANFAHLSNADAVSFGLLPGSIDTYAAQKLPTPGQNENSFEVGLRHEF</sequence>
<evidence type="ECO:0000256" key="11">
    <source>
        <dbReference type="SAM" id="SignalP"/>
    </source>
</evidence>
<evidence type="ECO:0000313" key="13">
    <source>
        <dbReference type="EMBL" id="NMM04289.1"/>
    </source>
</evidence>
<dbReference type="InterPro" id="IPR033900">
    <property type="entry name" value="Gram_neg_porin_domain"/>
</dbReference>
<evidence type="ECO:0000256" key="1">
    <source>
        <dbReference type="ARBA" id="ARBA00004571"/>
    </source>
</evidence>
<evidence type="ECO:0000256" key="9">
    <source>
        <dbReference type="ARBA" id="ARBA00023136"/>
    </source>
</evidence>
<keyword evidence="10" id="KW-0998">Cell outer membrane</keyword>
<evidence type="ECO:0000256" key="6">
    <source>
        <dbReference type="ARBA" id="ARBA00022729"/>
    </source>
</evidence>
<dbReference type="Pfam" id="PF13609">
    <property type="entry name" value="Porin_4"/>
    <property type="match status" value="1"/>
</dbReference>